<reference evidence="9 10" key="1">
    <citation type="submission" date="2019-07" db="EMBL/GenBank/DDBJ databases">
        <title>Genomic Encyclopedia of Type Strains, Phase I: the one thousand microbial genomes (KMG-I) project.</title>
        <authorList>
            <person name="Kyrpides N."/>
        </authorList>
    </citation>
    <scope>NUCLEOTIDE SEQUENCE [LARGE SCALE GENOMIC DNA]</scope>
    <source>
        <strain evidence="9 10">DSM 375</strain>
    </source>
</reference>
<evidence type="ECO:0000256" key="2">
    <source>
        <dbReference type="ARBA" id="ARBA00010145"/>
    </source>
</evidence>
<organism evidence="9 10">
    <name type="scientific">Azomonas agilis</name>
    <dbReference type="NCBI Taxonomy" id="116849"/>
    <lineage>
        <taxon>Bacteria</taxon>
        <taxon>Pseudomonadati</taxon>
        <taxon>Pseudomonadota</taxon>
        <taxon>Gammaproteobacteria</taxon>
        <taxon>Pseudomonadales</taxon>
        <taxon>Pseudomonadaceae</taxon>
        <taxon>Azomonas</taxon>
    </lineage>
</organism>
<evidence type="ECO:0008006" key="11">
    <source>
        <dbReference type="Google" id="ProtNLM"/>
    </source>
</evidence>
<keyword evidence="6 8" id="KW-1133">Transmembrane helix</keyword>
<feature type="transmembrane region" description="Helical" evidence="8">
    <location>
        <begin position="255"/>
        <end position="275"/>
    </location>
</feature>
<dbReference type="PANTHER" id="PTHR36838:SF4">
    <property type="entry name" value="AUXIN EFFLUX CARRIER FAMILY PROTEIN"/>
    <property type="match status" value="1"/>
</dbReference>
<sequence>MNLIVQTLTITAPVFVMLFVGAAIRRLGWIDAAFISTASSLVFRGTMPVLLFLSLLKADLSQLKLELVLYFALATLGAFFLAWAWAIYRCPREDRGVYVQGTFRGNNGIIGLALSSTLYGDYGMSLGGVLAAVAILLYNSLSAMILAFYSTEVKASPRSILLSIAQNPLIIGVLAGVPFAYWQIGLPDWLLVSAESFAHMTLPLALICIGGSLSLNALRAERDLALSATWMKVACLPLITTLGAVLYGFRGADLGVLFLNFASPTAAASFVMAQAIRANYELAAAIIVLTTLAAALTMNIGILVLQAIGWA</sequence>
<dbReference type="PANTHER" id="PTHR36838">
    <property type="entry name" value="AUXIN EFFLUX CARRIER FAMILY PROTEIN"/>
    <property type="match status" value="1"/>
</dbReference>
<feature type="transmembrane region" description="Helical" evidence="8">
    <location>
        <begin position="33"/>
        <end position="55"/>
    </location>
</feature>
<evidence type="ECO:0000256" key="1">
    <source>
        <dbReference type="ARBA" id="ARBA00004651"/>
    </source>
</evidence>
<dbReference type="Gene3D" id="1.20.1530.20">
    <property type="match status" value="1"/>
</dbReference>
<feature type="transmembrane region" description="Helical" evidence="8">
    <location>
        <begin position="7"/>
        <end position="27"/>
    </location>
</feature>
<evidence type="ECO:0000256" key="4">
    <source>
        <dbReference type="ARBA" id="ARBA00022475"/>
    </source>
</evidence>
<comment type="caution">
    <text evidence="9">The sequence shown here is derived from an EMBL/GenBank/DDBJ whole genome shotgun (WGS) entry which is preliminary data.</text>
</comment>
<evidence type="ECO:0000256" key="3">
    <source>
        <dbReference type="ARBA" id="ARBA00022448"/>
    </source>
</evidence>
<dbReference type="GO" id="GO:0005886">
    <property type="term" value="C:plasma membrane"/>
    <property type="evidence" value="ECO:0007669"/>
    <property type="project" value="UniProtKB-SubCell"/>
</dbReference>
<keyword evidence="10" id="KW-1185">Reference proteome</keyword>
<dbReference type="InterPro" id="IPR004776">
    <property type="entry name" value="Mem_transp_PIN-like"/>
</dbReference>
<feature type="transmembrane region" description="Helical" evidence="8">
    <location>
        <begin position="67"/>
        <end position="88"/>
    </location>
</feature>
<evidence type="ECO:0000256" key="7">
    <source>
        <dbReference type="ARBA" id="ARBA00023136"/>
    </source>
</evidence>
<feature type="transmembrane region" description="Helical" evidence="8">
    <location>
        <begin position="160"/>
        <end position="184"/>
    </location>
</feature>
<dbReference type="Pfam" id="PF03547">
    <property type="entry name" value="Mem_trans"/>
    <property type="match status" value="1"/>
</dbReference>
<dbReference type="AlphaFoldDB" id="A0A562HZW4"/>
<keyword evidence="7 8" id="KW-0472">Membrane</keyword>
<dbReference type="Proteomes" id="UP000319627">
    <property type="component" value="Unassembled WGS sequence"/>
</dbReference>
<keyword evidence="5 8" id="KW-0812">Transmembrane</keyword>
<accession>A0A562HZW4</accession>
<dbReference type="EMBL" id="VLKG01000010">
    <property type="protein sequence ID" value="TWH64300.1"/>
    <property type="molecule type" value="Genomic_DNA"/>
</dbReference>
<feature type="transmembrane region" description="Helical" evidence="8">
    <location>
        <begin position="230"/>
        <end position="249"/>
    </location>
</feature>
<feature type="transmembrane region" description="Helical" evidence="8">
    <location>
        <begin position="282"/>
        <end position="308"/>
    </location>
</feature>
<evidence type="ECO:0000256" key="8">
    <source>
        <dbReference type="SAM" id="Phobius"/>
    </source>
</evidence>
<keyword evidence="3" id="KW-0813">Transport</keyword>
<dbReference type="InterPro" id="IPR038770">
    <property type="entry name" value="Na+/solute_symporter_sf"/>
</dbReference>
<keyword evidence="4" id="KW-1003">Cell membrane</keyword>
<evidence type="ECO:0000256" key="6">
    <source>
        <dbReference type="ARBA" id="ARBA00022989"/>
    </source>
</evidence>
<comment type="subcellular location">
    <subcellularLocation>
        <location evidence="1">Cell membrane</location>
        <topology evidence="1">Multi-pass membrane protein</topology>
    </subcellularLocation>
</comment>
<proteinExistence type="inferred from homology"/>
<gene>
    <name evidence="9" type="ORF">LX59_02503</name>
</gene>
<protein>
    <recommendedName>
        <fullName evidence="11">AEC family transporter</fullName>
    </recommendedName>
</protein>
<comment type="similarity">
    <text evidence="2">Belongs to the auxin efflux carrier (TC 2.A.69) family.</text>
</comment>
<feature type="transmembrane region" description="Helical" evidence="8">
    <location>
        <begin position="196"/>
        <end position="218"/>
    </location>
</feature>
<evidence type="ECO:0000256" key="5">
    <source>
        <dbReference type="ARBA" id="ARBA00022692"/>
    </source>
</evidence>
<evidence type="ECO:0000313" key="10">
    <source>
        <dbReference type="Proteomes" id="UP000319627"/>
    </source>
</evidence>
<evidence type="ECO:0000313" key="9">
    <source>
        <dbReference type="EMBL" id="TWH64300.1"/>
    </source>
</evidence>
<feature type="transmembrane region" description="Helical" evidence="8">
    <location>
        <begin position="122"/>
        <end position="148"/>
    </location>
</feature>
<name>A0A562HZW4_9GAMM</name>
<dbReference type="GO" id="GO:0055085">
    <property type="term" value="P:transmembrane transport"/>
    <property type="evidence" value="ECO:0007669"/>
    <property type="project" value="InterPro"/>
</dbReference>